<proteinExistence type="predicted"/>
<dbReference type="GO" id="GO:0008168">
    <property type="term" value="F:methyltransferase activity"/>
    <property type="evidence" value="ECO:0007669"/>
    <property type="project" value="UniProtKB-KW"/>
</dbReference>
<evidence type="ECO:0000313" key="2">
    <source>
        <dbReference type="Proteomes" id="UP000271374"/>
    </source>
</evidence>
<dbReference type="SUPFAM" id="SSF53335">
    <property type="entry name" value="S-adenosyl-L-methionine-dependent methyltransferases"/>
    <property type="match status" value="1"/>
</dbReference>
<keyword evidence="2" id="KW-1185">Reference proteome</keyword>
<dbReference type="RefSeq" id="WP_126405198.1">
    <property type="nucleotide sequence ID" value="NZ_RXNT01000001.1"/>
</dbReference>
<reference evidence="1 2" key="1">
    <citation type="submission" date="2018-12" db="EMBL/GenBank/DDBJ databases">
        <title>Bacillus yapensis draft genome sequence.</title>
        <authorList>
            <person name="Yu L."/>
            <person name="Xu X."/>
            <person name="Tang X."/>
        </authorList>
    </citation>
    <scope>NUCLEOTIDE SEQUENCE [LARGE SCALE GENOMIC DNA]</scope>
    <source>
        <strain evidence="1 2">XXST-01</strain>
    </source>
</reference>
<keyword evidence="1" id="KW-0808">Transferase</keyword>
<dbReference type="Gene3D" id="3.40.50.150">
    <property type="entry name" value="Vaccinia Virus protein VP39"/>
    <property type="match status" value="1"/>
</dbReference>
<dbReference type="AlphaFoldDB" id="A0A3S0KQJ6"/>
<comment type="caution">
    <text evidence="1">The sequence shown here is derived from an EMBL/GenBank/DDBJ whole genome shotgun (WGS) entry which is preliminary data.</text>
</comment>
<name>A0A3S0KQJ6_9BACI</name>
<dbReference type="Proteomes" id="UP000271374">
    <property type="component" value="Unassembled WGS sequence"/>
</dbReference>
<dbReference type="GO" id="GO:0032259">
    <property type="term" value="P:methylation"/>
    <property type="evidence" value="ECO:0007669"/>
    <property type="project" value="UniProtKB-KW"/>
</dbReference>
<protein>
    <submittedName>
        <fullName evidence="1">Class I SAM-dependent methyltransferase</fullName>
    </submittedName>
</protein>
<dbReference type="OrthoDB" id="9777638at2"/>
<organism evidence="1 2">
    <name type="scientific">Bacillus yapensis</name>
    <dbReference type="NCBI Taxonomy" id="2492960"/>
    <lineage>
        <taxon>Bacteria</taxon>
        <taxon>Bacillati</taxon>
        <taxon>Bacillota</taxon>
        <taxon>Bacilli</taxon>
        <taxon>Bacillales</taxon>
        <taxon>Bacillaceae</taxon>
        <taxon>Bacillus</taxon>
    </lineage>
</organism>
<gene>
    <name evidence="1" type="ORF">EKG37_00065</name>
</gene>
<accession>A0A3S0KQJ6</accession>
<dbReference type="Pfam" id="PF13489">
    <property type="entry name" value="Methyltransf_23"/>
    <property type="match status" value="1"/>
</dbReference>
<dbReference type="EMBL" id="RXNT01000001">
    <property type="protein sequence ID" value="RTR35991.1"/>
    <property type="molecule type" value="Genomic_DNA"/>
</dbReference>
<evidence type="ECO:0000313" key="1">
    <source>
        <dbReference type="EMBL" id="RTR35991.1"/>
    </source>
</evidence>
<dbReference type="CDD" id="cd02440">
    <property type="entry name" value="AdoMet_MTases"/>
    <property type="match status" value="1"/>
</dbReference>
<sequence>MKKDILETIVSCMATHQEMSNIQKVQTEHRIKLVEFWGIKEGSRVLEIGCGQGDTTAVLAYFVGETGFVQGIDVASGDYGAPITLGDSLDFLKKSKLGKQIKIDLETDVLSIDFDYPENSFDYIVFSHCSWYLSSFEELQRIMEKAKRWGKQLCFAEWDARVHTIEQYPHLLSIQIQAQYEAFKQDSESNVRTLFTPDDLKKIVECAGWNVLNEEIIDSSELQDGVWEIDKVVSDIEFELEKTKDMPVKMKELVQSEVKLLQAFVESHEVVKPLSVYSFTAS</sequence>
<keyword evidence="1" id="KW-0489">Methyltransferase</keyword>
<dbReference type="InterPro" id="IPR029063">
    <property type="entry name" value="SAM-dependent_MTases_sf"/>
</dbReference>